<dbReference type="EMBL" id="JAYGHG010000020">
    <property type="protein sequence ID" value="MEA5582228.1"/>
    <property type="molecule type" value="Genomic_DNA"/>
</dbReference>
<keyword evidence="2" id="KW-1185">Reference proteome</keyword>
<name>A0ABU5UFX8_9CYAN</name>
<evidence type="ECO:0000313" key="2">
    <source>
        <dbReference type="Proteomes" id="UP001302120"/>
    </source>
</evidence>
<dbReference type="RefSeq" id="WP_323196551.1">
    <property type="nucleotide sequence ID" value="NZ_JAYGHG010000020.1"/>
</dbReference>
<evidence type="ECO:0000313" key="1">
    <source>
        <dbReference type="EMBL" id="MEA5582228.1"/>
    </source>
</evidence>
<accession>A0ABU5UFX8</accession>
<organism evidence="1 2">
    <name type="scientific">Nodularia harveyana UHCC-0300</name>
    <dbReference type="NCBI Taxonomy" id="2974287"/>
    <lineage>
        <taxon>Bacteria</taxon>
        <taxon>Bacillati</taxon>
        <taxon>Cyanobacteriota</taxon>
        <taxon>Cyanophyceae</taxon>
        <taxon>Nostocales</taxon>
        <taxon>Nodulariaceae</taxon>
        <taxon>Nodularia</taxon>
    </lineage>
</organism>
<reference evidence="1 2" key="1">
    <citation type="submission" date="2023-12" db="EMBL/GenBank/DDBJ databases">
        <title>Baltic Sea Cyanobacteria.</title>
        <authorList>
            <person name="Delbaje E."/>
            <person name="Fewer D.P."/>
            <person name="Shishido T.K."/>
        </authorList>
    </citation>
    <scope>NUCLEOTIDE SEQUENCE [LARGE SCALE GENOMIC DNA]</scope>
    <source>
        <strain evidence="1 2">UHCC-0300</strain>
    </source>
</reference>
<dbReference type="Proteomes" id="UP001302120">
    <property type="component" value="Unassembled WGS sequence"/>
</dbReference>
<proteinExistence type="predicted"/>
<protein>
    <submittedName>
        <fullName evidence="1">Uncharacterized protein</fullName>
    </submittedName>
</protein>
<comment type="caution">
    <text evidence="1">The sequence shown here is derived from an EMBL/GenBank/DDBJ whole genome shotgun (WGS) entry which is preliminary data.</text>
</comment>
<sequence>MIAPIIMLSSIPFYKYFTVWTFNRIEQKIIKTITYLFRKDHTDIFPVSEIQSILVEQHHDEGCTSTELYMVLKSGKQITLSQSSHNDNTSQQASDLKYHEEIAQKMRNYLGL</sequence>
<gene>
    <name evidence="1" type="ORF">VB620_12860</name>
</gene>